<sequence length="55" mass="7056">MPQMSPSWWMILFIFNIMMFIVLNMLIYFKWTPFQYNIKISENEWKKFFYNDKNF</sequence>
<dbReference type="AlphaFoldDB" id="A0A346PZ52"/>
<dbReference type="GO" id="GO:0031966">
    <property type="term" value="C:mitochondrial membrane"/>
    <property type="evidence" value="ECO:0007669"/>
    <property type="project" value="UniProtKB-SubCell"/>
</dbReference>
<reference evidence="14" key="1">
    <citation type="journal article" date="2018" name="Genomics">
        <title>Information from the mitochondrial genomes of two egg parasitoids, Gonatocerus sp. and Telenomus sp., reveals a controversial phylogenetic relationship between Mymaridae and Scelionidae.</title>
        <authorList>
            <person name="Shen Z.-C."/>
            <person name="Chen L."/>
            <person name="Chen L."/>
            <person name="Li Y.-X."/>
        </authorList>
    </citation>
    <scope>NUCLEOTIDE SEQUENCE</scope>
</reference>
<name>A0A346PZ52_9HYME</name>
<evidence type="ECO:0000256" key="5">
    <source>
        <dbReference type="ARBA" id="ARBA00022547"/>
    </source>
</evidence>
<keyword evidence="9 12" id="KW-0406">Ion transport</keyword>
<dbReference type="GO" id="GO:0015078">
    <property type="term" value="F:proton transmembrane transporter activity"/>
    <property type="evidence" value="ECO:0007669"/>
    <property type="project" value="InterPro"/>
</dbReference>
<dbReference type="Pfam" id="PF00895">
    <property type="entry name" value="ATP-synt_8"/>
    <property type="match status" value="1"/>
</dbReference>
<keyword evidence="7 12" id="KW-0375">Hydrogen ion transport</keyword>
<evidence type="ECO:0000256" key="3">
    <source>
        <dbReference type="ARBA" id="ARBA00011291"/>
    </source>
</evidence>
<evidence type="ECO:0000313" key="14">
    <source>
        <dbReference type="EMBL" id="AXR86028.1"/>
    </source>
</evidence>
<keyword evidence="8 13" id="KW-1133">Transmembrane helix</keyword>
<dbReference type="GO" id="GO:0015986">
    <property type="term" value="P:proton motive force-driven ATP synthesis"/>
    <property type="evidence" value="ECO:0007669"/>
    <property type="project" value="InterPro"/>
</dbReference>
<evidence type="ECO:0000256" key="7">
    <source>
        <dbReference type="ARBA" id="ARBA00022781"/>
    </source>
</evidence>
<dbReference type="GO" id="GO:0045259">
    <property type="term" value="C:proton-transporting ATP synthase complex"/>
    <property type="evidence" value="ECO:0007669"/>
    <property type="project" value="UniProtKB-KW"/>
</dbReference>
<accession>A0A346PZ52</accession>
<dbReference type="InterPro" id="IPR001421">
    <property type="entry name" value="ATP8_metazoa"/>
</dbReference>
<keyword evidence="6 12" id="KW-0812">Transmembrane</keyword>
<comment type="subunit">
    <text evidence="3">F-type ATPases have 2 components, CF(1) - the catalytic core - and CF(0) - the membrane proton channel.</text>
</comment>
<evidence type="ECO:0000256" key="4">
    <source>
        <dbReference type="ARBA" id="ARBA00022448"/>
    </source>
</evidence>
<evidence type="ECO:0000256" key="9">
    <source>
        <dbReference type="ARBA" id="ARBA00023065"/>
    </source>
</evidence>
<comment type="subcellular location">
    <subcellularLocation>
        <location evidence="1 12">Mitochondrion membrane</location>
        <topology evidence="1 12">Single-pass membrane protein</topology>
    </subcellularLocation>
</comment>
<evidence type="ECO:0000256" key="8">
    <source>
        <dbReference type="ARBA" id="ARBA00022989"/>
    </source>
</evidence>
<evidence type="ECO:0000256" key="11">
    <source>
        <dbReference type="ARBA" id="ARBA00023136"/>
    </source>
</evidence>
<evidence type="ECO:0000256" key="10">
    <source>
        <dbReference type="ARBA" id="ARBA00023128"/>
    </source>
</evidence>
<keyword evidence="4 12" id="KW-0813">Transport</keyword>
<proteinExistence type="inferred from homology"/>
<evidence type="ECO:0000256" key="2">
    <source>
        <dbReference type="ARBA" id="ARBA00008892"/>
    </source>
</evidence>
<comment type="similarity">
    <text evidence="2 12">Belongs to the ATPase protein 8 family.</text>
</comment>
<protein>
    <recommendedName>
        <fullName evidence="12">ATP synthase complex subunit 8</fullName>
    </recommendedName>
</protein>
<keyword evidence="10 12" id="KW-0496">Mitochondrion</keyword>
<dbReference type="EMBL" id="MF776884">
    <property type="protein sequence ID" value="AXR86028.1"/>
    <property type="molecule type" value="Genomic_DNA"/>
</dbReference>
<geneLocation type="mitochondrion" evidence="14"/>
<evidence type="ECO:0000256" key="6">
    <source>
        <dbReference type="ARBA" id="ARBA00022692"/>
    </source>
</evidence>
<evidence type="ECO:0000256" key="1">
    <source>
        <dbReference type="ARBA" id="ARBA00004304"/>
    </source>
</evidence>
<keyword evidence="11 13" id="KW-0472">Membrane</keyword>
<gene>
    <name evidence="14" type="primary">ATP8</name>
</gene>
<keyword evidence="5 12" id="KW-0138">CF(0)</keyword>
<evidence type="ECO:0000256" key="13">
    <source>
        <dbReference type="SAM" id="Phobius"/>
    </source>
</evidence>
<evidence type="ECO:0000256" key="12">
    <source>
        <dbReference type="RuleBase" id="RU003661"/>
    </source>
</evidence>
<organism evidence="14">
    <name type="scientific">Telenomus sp. ZCS-2018</name>
    <dbReference type="NCBI Taxonomy" id="2305129"/>
    <lineage>
        <taxon>Eukaryota</taxon>
        <taxon>Metazoa</taxon>
        <taxon>Ecdysozoa</taxon>
        <taxon>Arthropoda</taxon>
        <taxon>Hexapoda</taxon>
        <taxon>Insecta</taxon>
        <taxon>Pterygota</taxon>
        <taxon>Neoptera</taxon>
        <taxon>Endopterygota</taxon>
        <taxon>Hymenoptera</taxon>
        <taxon>Apocrita</taxon>
        <taxon>Proctotrupomorpha</taxon>
        <taxon>Platygastroidea</taxon>
        <taxon>Scelionidae</taxon>
        <taxon>Telenominae</taxon>
        <taxon>Telenomus</taxon>
    </lineage>
</organism>
<feature type="transmembrane region" description="Helical" evidence="13">
    <location>
        <begin position="6"/>
        <end position="29"/>
    </location>
</feature>